<dbReference type="InterPro" id="IPR011009">
    <property type="entry name" value="Kinase-like_dom_sf"/>
</dbReference>
<protein>
    <submittedName>
        <fullName evidence="2">Phosphotransferase</fullName>
    </submittedName>
</protein>
<gene>
    <name evidence="2" type="ORF">I8J30_22305</name>
</gene>
<comment type="caution">
    <text evidence="2">The sequence shown here is derived from an EMBL/GenBank/DDBJ whole genome shotgun (WGS) entry which is preliminary data.</text>
</comment>
<organism evidence="2 3">
    <name type="scientific">Paenibacillus lignilyticus</name>
    <dbReference type="NCBI Taxonomy" id="1172615"/>
    <lineage>
        <taxon>Bacteria</taxon>
        <taxon>Bacillati</taxon>
        <taxon>Bacillota</taxon>
        <taxon>Bacilli</taxon>
        <taxon>Bacillales</taxon>
        <taxon>Paenibacillaceae</taxon>
        <taxon>Paenibacillus</taxon>
    </lineage>
</organism>
<accession>A0ABS5CHX1</accession>
<feature type="domain" description="Aminoglycoside phosphotransferase" evidence="1">
    <location>
        <begin position="98"/>
        <end position="251"/>
    </location>
</feature>
<dbReference type="SUPFAM" id="SSF56112">
    <property type="entry name" value="Protein kinase-like (PK-like)"/>
    <property type="match status" value="1"/>
</dbReference>
<evidence type="ECO:0000313" key="2">
    <source>
        <dbReference type="EMBL" id="MBP3965450.1"/>
    </source>
</evidence>
<dbReference type="Proteomes" id="UP000673394">
    <property type="component" value="Unassembled WGS sequence"/>
</dbReference>
<keyword evidence="3" id="KW-1185">Reference proteome</keyword>
<sequence>MKEIVRPDGTLDDRLIWRRDILYTGTNGKRVERVYVSPDDSYIFKPLTNESQLGQEAWVYENILKGMSFPVIYPQLLAGSGLAASENSWQLFEDLGPLEHKFEEGAALELIAHVAWWHALPAEHLQQQQLLGPKPFIEDIAKQVMDRRRRNELLDALATRFEDAESVLHQLESLMQPEFTALHWARNVISHGDLHLGNYARVKGAVSVLDWEHAHLNSRYWDLYHLIDSTHPVFPKAMTSELREELLNRYLLHSANHGIKLDAESFKQGYYLFTALFSLWMVLLIDGDLQRLAGVDGKWSIKQLQEQLKETLDNLEQCVDRLVTQS</sequence>
<dbReference type="Gene3D" id="3.90.1200.10">
    <property type="match status" value="1"/>
</dbReference>
<dbReference type="RefSeq" id="WP_210661861.1">
    <property type="nucleotide sequence ID" value="NZ_JAGKSP010000010.1"/>
</dbReference>
<dbReference type="InterPro" id="IPR002575">
    <property type="entry name" value="Aminoglycoside_PTrfase"/>
</dbReference>
<reference evidence="2 3" key="1">
    <citation type="submission" date="2021-04" db="EMBL/GenBank/DDBJ databases">
        <title>Paenibacillus sp. DLE-14 whole genome sequence.</title>
        <authorList>
            <person name="Ham Y.J."/>
        </authorList>
    </citation>
    <scope>NUCLEOTIDE SEQUENCE [LARGE SCALE GENOMIC DNA]</scope>
    <source>
        <strain evidence="2 3">DLE-14</strain>
    </source>
</reference>
<evidence type="ECO:0000313" key="3">
    <source>
        <dbReference type="Proteomes" id="UP000673394"/>
    </source>
</evidence>
<dbReference type="EMBL" id="JAGKSP010000010">
    <property type="protein sequence ID" value="MBP3965450.1"/>
    <property type="molecule type" value="Genomic_DNA"/>
</dbReference>
<dbReference type="Pfam" id="PF01636">
    <property type="entry name" value="APH"/>
    <property type="match status" value="1"/>
</dbReference>
<evidence type="ECO:0000259" key="1">
    <source>
        <dbReference type="Pfam" id="PF01636"/>
    </source>
</evidence>
<name>A0ABS5CHX1_9BACL</name>
<proteinExistence type="predicted"/>